<accession>A0ACD0NTB0</accession>
<name>A0ACD0NTB0_9BASI</name>
<proteinExistence type="predicted"/>
<protein>
    <submittedName>
        <fullName evidence="1">CS-domain-containing protein</fullName>
    </submittedName>
</protein>
<sequence>MAFSQKLRFDFYQTDTAVNISVFVKGAKPEDVDVAITTDSLKVVVKSPDQGSESALTINPLFSEVIPQTSSFRILPTKIDVRLDKQVAGIRWSKLEGDEFALKHGSTPSYEDAVADSHRSDSGSPTFGSKLPPLPQVAPPTSNKPTGTSGSTSTTSGRLKSKWESFKLDDEEEGGEAEADKEAADINKFFQQLYKDADDDTRKAMIKSYQESGGTTLSTDWSKVGSAKVVTQPPEGMVAKKWEQ</sequence>
<dbReference type="Proteomes" id="UP000245626">
    <property type="component" value="Unassembled WGS sequence"/>
</dbReference>
<evidence type="ECO:0000313" key="1">
    <source>
        <dbReference type="EMBL" id="PWN49027.1"/>
    </source>
</evidence>
<evidence type="ECO:0000313" key="2">
    <source>
        <dbReference type="Proteomes" id="UP000245626"/>
    </source>
</evidence>
<reference evidence="1 2" key="1">
    <citation type="journal article" date="2018" name="Mol. Biol. Evol.">
        <title>Broad Genomic Sampling Reveals a Smut Pathogenic Ancestry of the Fungal Clade Ustilaginomycotina.</title>
        <authorList>
            <person name="Kijpornyongpan T."/>
            <person name="Mondo S.J."/>
            <person name="Barry K."/>
            <person name="Sandor L."/>
            <person name="Lee J."/>
            <person name="Lipzen A."/>
            <person name="Pangilinan J."/>
            <person name="LaButti K."/>
            <person name="Hainaut M."/>
            <person name="Henrissat B."/>
            <person name="Grigoriev I.V."/>
            <person name="Spatafora J.W."/>
            <person name="Aime M.C."/>
        </authorList>
    </citation>
    <scope>NUCLEOTIDE SEQUENCE [LARGE SCALE GENOMIC DNA]</scope>
    <source>
        <strain evidence="1 2">SA 807</strain>
    </source>
</reference>
<organism evidence="1 2">
    <name type="scientific">Violaceomyces palustris</name>
    <dbReference type="NCBI Taxonomy" id="1673888"/>
    <lineage>
        <taxon>Eukaryota</taxon>
        <taxon>Fungi</taxon>
        <taxon>Dikarya</taxon>
        <taxon>Basidiomycota</taxon>
        <taxon>Ustilaginomycotina</taxon>
        <taxon>Ustilaginomycetes</taxon>
        <taxon>Violaceomycetales</taxon>
        <taxon>Violaceomycetaceae</taxon>
        <taxon>Violaceomyces</taxon>
    </lineage>
</organism>
<dbReference type="EMBL" id="KZ820107">
    <property type="protein sequence ID" value="PWN49027.1"/>
    <property type="molecule type" value="Genomic_DNA"/>
</dbReference>
<keyword evidence="2" id="KW-1185">Reference proteome</keyword>
<gene>
    <name evidence="1" type="ORF">IE53DRAFT_388765</name>
</gene>